<dbReference type="PANTHER" id="PTHR46586">
    <property type="entry name" value="ANKYRIN REPEAT-CONTAINING PROTEIN"/>
    <property type="match status" value="1"/>
</dbReference>
<keyword evidence="2" id="KW-1185">Reference proteome</keyword>
<dbReference type="AlphaFoldDB" id="A0A2P6NUT0"/>
<gene>
    <name evidence="1" type="ORF">PROFUN_02423</name>
</gene>
<dbReference type="InterPro" id="IPR036770">
    <property type="entry name" value="Ankyrin_rpt-contain_sf"/>
</dbReference>
<dbReference type="OrthoDB" id="76773at2759"/>
<dbReference type="SUPFAM" id="SSF48403">
    <property type="entry name" value="Ankyrin repeat"/>
    <property type="match status" value="1"/>
</dbReference>
<comment type="caution">
    <text evidence="1">The sequence shown here is derived from an EMBL/GenBank/DDBJ whole genome shotgun (WGS) entry which is preliminary data.</text>
</comment>
<dbReference type="InParanoid" id="A0A2P6NUT0"/>
<dbReference type="PANTHER" id="PTHR46586:SF3">
    <property type="entry name" value="ANKYRIN REPEAT-CONTAINING PROTEIN"/>
    <property type="match status" value="1"/>
</dbReference>
<proteinExistence type="predicted"/>
<reference evidence="1 2" key="1">
    <citation type="journal article" date="2018" name="Genome Biol. Evol.">
        <title>Multiple Roots of Fruiting Body Formation in Amoebozoa.</title>
        <authorList>
            <person name="Hillmann F."/>
            <person name="Forbes G."/>
            <person name="Novohradska S."/>
            <person name="Ferling I."/>
            <person name="Riege K."/>
            <person name="Groth M."/>
            <person name="Westermann M."/>
            <person name="Marz M."/>
            <person name="Spaller T."/>
            <person name="Winckler T."/>
            <person name="Schaap P."/>
            <person name="Glockner G."/>
        </authorList>
    </citation>
    <scope>NUCLEOTIDE SEQUENCE [LARGE SCALE GENOMIC DNA]</scope>
    <source>
        <strain evidence="1 2">Jena</strain>
    </source>
</reference>
<organism evidence="1 2">
    <name type="scientific">Planoprotostelium fungivorum</name>
    <dbReference type="NCBI Taxonomy" id="1890364"/>
    <lineage>
        <taxon>Eukaryota</taxon>
        <taxon>Amoebozoa</taxon>
        <taxon>Evosea</taxon>
        <taxon>Variosea</taxon>
        <taxon>Cavosteliida</taxon>
        <taxon>Cavosteliaceae</taxon>
        <taxon>Planoprotostelium</taxon>
    </lineage>
</organism>
<dbReference type="Gene3D" id="1.25.40.20">
    <property type="entry name" value="Ankyrin repeat-containing domain"/>
    <property type="match status" value="1"/>
</dbReference>
<dbReference type="InterPro" id="IPR052050">
    <property type="entry name" value="SecEffector_AnkRepeat"/>
</dbReference>
<evidence type="ECO:0008006" key="3">
    <source>
        <dbReference type="Google" id="ProtNLM"/>
    </source>
</evidence>
<dbReference type="EMBL" id="MDYQ01000018">
    <property type="protein sequence ID" value="PRP87723.1"/>
    <property type="molecule type" value="Genomic_DNA"/>
</dbReference>
<dbReference type="Proteomes" id="UP000241769">
    <property type="component" value="Unassembled WGS sequence"/>
</dbReference>
<evidence type="ECO:0000313" key="1">
    <source>
        <dbReference type="EMBL" id="PRP87723.1"/>
    </source>
</evidence>
<accession>A0A2P6NUT0</accession>
<protein>
    <recommendedName>
        <fullName evidence="3">Ankyrin repeat protein</fullName>
    </recommendedName>
</protein>
<sequence>MLCQIFNLIPIGLHLPLHFVCRRFRSTVRQFQPPKKVTARWNFWEESSESVEELCAIGGHLHLLRWIHSVLNYPLTNNGFALCCLAAQHGHLHILDYVRSIECVWGGTVYVQAAREGHLNILQYAHEHHCPIGDDWDSSTDGKVSQGTILTSKERKNAAVWAARGGHLDVLKWIMTHHADWWDEVEVCKEAARAGHAEIVRWADENGYPIDFSPLTAAAVSCSFPFLQWIYEKGGILWTGVFSLRFVLIFQGVCAEAARLGKMQTLDWLRGHGCPWDKEVTVHLARNGMLDELEKVHREGCPWDQETFSAGLECSPQVAEWLLNHGCPVNRRNKRLAIDASERNAVQVVHWLHSNHFPVSDLRSSDTDTLEALHRLGFSIDRHLLLVYPLPDVFLWCLNHRFDIEEQHVLRLFQPLFECYTGSKTPPQKYDASFVFKEYIKRGGPWPRNLLDVLVREEDVELLQWCRDEGCPMEGVDLMTALMHSSQRVLEWAVTSGLVSQPQEGTSLRKHIAQCARDEGVSDELYRCVYKPI</sequence>
<name>A0A2P6NUT0_9EUKA</name>
<evidence type="ECO:0000313" key="2">
    <source>
        <dbReference type="Proteomes" id="UP000241769"/>
    </source>
</evidence>